<comment type="caution">
    <text evidence="1">The sequence shown here is derived from an EMBL/GenBank/DDBJ whole genome shotgun (WGS) entry which is preliminary data.</text>
</comment>
<evidence type="ECO:0000313" key="2">
    <source>
        <dbReference type="Proteomes" id="UP000775877"/>
    </source>
</evidence>
<reference evidence="1" key="2">
    <citation type="journal article" date="2021" name="Microbiome">
        <title>Successional dynamics and alternative stable states in a saline activated sludge microbial community over 9 years.</title>
        <authorList>
            <person name="Wang Y."/>
            <person name="Ye J."/>
            <person name="Ju F."/>
            <person name="Liu L."/>
            <person name="Boyd J.A."/>
            <person name="Deng Y."/>
            <person name="Parks D.H."/>
            <person name="Jiang X."/>
            <person name="Yin X."/>
            <person name="Woodcroft B.J."/>
            <person name="Tyson G.W."/>
            <person name="Hugenholtz P."/>
            <person name="Polz M.F."/>
            <person name="Zhang T."/>
        </authorList>
    </citation>
    <scope>NUCLEOTIDE SEQUENCE</scope>
    <source>
        <strain evidence="1">HKST-UBA13</strain>
    </source>
</reference>
<gene>
    <name evidence="1" type="ORF">KC678_05505</name>
</gene>
<reference evidence="1" key="1">
    <citation type="submission" date="2020-04" db="EMBL/GenBank/DDBJ databases">
        <authorList>
            <person name="Zhang T."/>
        </authorList>
    </citation>
    <scope>NUCLEOTIDE SEQUENCE</scope>
    <source>
        <strain evidence="1">HKST-UBA13</strain>
    </source>
</reference>
<dbReference type="Proteomes" id="UP000775877">
    <property type="component" value="Unassembled WGS sequence"/>
</dbReference>
<name>A0A955L2F9_9BACT</name>
<evidence type="ECO:0000313" key="1">
    <source>
        <dbReference type="EMBL" id="MCA9381697.1"/>
    </source>
</evidence>
<organism evidence="1 2">
    <name type="scientific">Candidatus Dojkabacteria bacterium</name>
    <dbReference type="NCBI Taxonomy" id="2099670"/>
    <lineage>
        <taxon>Bacteria</taxon>
        <taxon>Candidatus Dojkabacteria</taxon>
    </lineage>
</organism>
<proteinExistence type="predicted"/>
<sequence length="246" mass="26398">MSINLKTLQSWAATFKEERVQTHNLEAGNFLSSETAVIVSGPATLKSGDAIDLIPIGLAQNFSVNQGKQIFTFNEIGSSKPFMIPGRTRTSASITRILFDGPSLMYVMGLSKKTSGHPVAFNNVGKNIGGPDPSKLLIDDLPSANWEPPTEVDESNATGSYVPTGKGATSSPGQFFINLRSSFFNNPSGLGVVMFDNEAEPYGGFYLEECYINGHNMSLASQSVVIMENVSLFATDIVPLDPTTFA</sequence>
<dbReference type="AlphaFoldDB" id="A0A955L2F9"/>
<protein>
    <submittedName>
        <fullName evidence="1">Uncharacterized protein</fullName>
    </submittedName>
</protein>
<accession>A0A955L2F9</accession>
<dbReference type="EMBL" id="JAGQLJ010000161">
    <property type="protein sequence ID" value="MCA9381697.1"/>
    <property type="molecule type" value="Genomic_DNA"/>
</dbReference>